<proteinExistence type="predicted"/>
<reference evidence="3" key="1">
    <citation type="journal article" date="2021" name="PeerJ">
        <title>Extensive microbial diversity within the chicken gut microbiome revealed by metagenomics and culture.</title>
        <authorList>
            <person name="Gilroy R."/>
            <person name="Ravi A."/>
            <person name="Getino M."/>
            <person name="Pursley I."/>
            <person name="Horton D.L."/>
            <person name="Alikhan N.F."/>
            <person name="Baker D."/>
            <person name="Gharbi K."/>
            <person name="Hall N."/>
            <person name="Watson M."/>
            <person name="Adriaenssens E.M."/>
            <person name="Foster-Nyarko E."/>
            <person name="Jarju S."/>
            <person name="Secka A."/>
            <person name="Antonio M."/>
            <person name="Oren A."/>
            <person name="Chaudhuri R.R."/>
            <person name="La Ragione R."/>
            <person name="Hildebrand F."/>
            <person name="Pallen M.J."/>
        </authorList>
    </citation>
    <scope>NUCLEOTIDE SEQUENCE</scope>
    <source>
        <strain evidence="3">CHK195-9823</strain>
    </source>
</reference>
<dbReference type="AlphaFoldDB" id="A0A9D1PD14"/>
<evidence type="ECO:0000259" key="2">
    <source>
        <dbReference type="Pfam" id="PF00248"/>
    </source>
</evidence>
<dbReference type="Proteomes" id="UP000886814">
    <property type="component" value="Unassembled WGS sequence"/>
</dbReference>
<dbReference type="PANTHER" id="PTHR43364">
    <property type="entry name" value="NADH-SPECIFIC METHYLGLYOXAL REDUCTASE-RELATED"/>
    <property type="match status" value="1"/>
</dbReference>
<dbReference type="GO" id="GO:0016491">
    <property type="term" value="F:oxidoreductase activity"/>
    <property type="evidence" value="ECO:0007669"/>
    <property type="project" value="UniProtKB-KW"/>
</dbReference>
<dbReference type="EMBL" id="DXIQ01000051">
    <property type="protein sequence ID" value="HIV38989.1"/>
    <property type="molecule type" value="Genomic_DNA"/>
</dbReference>
<reference evidence="3" key="2">
    <citation type="submission" date="2021-04" db="EMBL/GenBank/DDBJ databases">
        <authorList>
            <person name="Gilroy R."/>
        </authorList>
    </citation>
    <scope>NUCLEOTIDE SEQUENCE</scope>
    <source>
        <strain evidence="3">CHK195-9823</strain>
    </source>
</reference>
<sequence length="310" mass="34337">MKEMPKIALGAWAWGNDGTFGGNLTPETLRPVFDAAMKAGLNLWDTAYAYGMGTSEKVLGDFLATVPRDSYLISDKFTPQCADPTAENAVTALYEKSAELLGTDYMDFYWIHNPMDAPKWVKELIPLAKNGKIGKIGLSNHSLAEIKEAADILAKEGLKISAIQNHYSLLNRSSETSGILDYCKENNIIFFSYMVLEQGALTGKYDTKHPFPADSDRGRTYNPMLPQLEKLNAGLEKIADRHHVATAQIPVAWAIAKGTLPIIGVTKVYQVEDAVKAAAVELSEEEIETMEKLGDEAQLNVIRYWEKEMK</sequence>
<protein>
    <submittedName>
        <fullName evidence="3">Aldo/keto reductase</fullName>
    </submittedName>
</protein>
<dbReference type="InterPro" id="IPR036812">
    <property type="entry name" value="NAD(P)_OxRdtase_dom_sf"/>
</dbReference>
<dbReference type="SUPFAM" id="SSF51430">
    <property type="entry name" value="NAD(P)-linked oxidoreductase"/>
    <property type="match status" value="1"/>
</dbReference>
<accession>A0A9D1PD14</accession>
<dbReference type="Gene3D" id="3.20.20.100">
    <property type="entry name" value="NADP-dependent oxidoreductase domain"/>
    <property type="match status" value="1"/>
</dbReference>
<keyword evidence="1" id="KW-0560">Oxidoreductase</keyword>
<comment type="caution">
    <text evidence="3">The sequence shown here is derived from an EMBL/GenBank/DDBJ whole genome shotgun (WGS) entry which is preliminary data.</text>
</comment>
<name>A0A9D1PD14_9FIRM</name>
<evidence type="ECO:0000313" key="3">
    <source>
        <dbReference type="EMBL" id="HIV38989.1"/>
    </source>
</evidence>
<dbReference type="PANTHER" id="PTHR43364:SF4">
    <property type="entry name" value="NAD(P)-LINKED OXIDOREDUCTASE SUPERFAMILY PROTEIN"/>
    <property type="match status" value="1"/>
</dbReference>
<dbReference type="InterPro" id="IPR023210">
    <property type="entry name" value="NADP_OxRdtase_dom"/>
</dbReference>
<gene>
    <name evidence="3" type="ORF">H9747_08320</name>
</gene>
<evidence type="ECO:0000256" key="1">
    <source>
        <dbReference type="ARBA" id="ARBA00023002"/>
    </source>
</evidence>
<dbReference type="GO" id="GO:0005829">
    <property type="term" value="C:cytosol"/>
    <property type="evidence" value="ECO:0007669"/>
    <property type="project" value="TreeGrafter"/>
</dbReference>
<evidence type="ECO:0000313" key="4">
    <source>
        <dbReference type="Proteomes" id="UP000886814"/>
    </source>
</evidence>
<dbReference type="Pfam" id="PF00248">
    <property type="entry name" value="Aldo_ket_red"/>
    <property type="match status" value="1"/>
</dbReference>
<dbReference type="CDD" id="cd19103">
    <property type="entry name" value="AKR_unchar"/>
    <property type="match status" value="1"/>
</dbReference>
<feature type="domain" description="NADP-dependent oxidoreductase" evidence="2">
    <location>
        <begin position="6"/>
        <end position="293"/>
    </location>
</feature>
<dbReference type="InterPro" id="IPR050523">
    <property type="entry name" value="AKR_Detox_Biosynth"/>
</dbReference>
<organism evidence="3 4">
    <name type="scientific">Candidatus Blautia stercorigallinarum</name>
    <dbReference type="NCBI Taxonomy" id="2838501"/>
    <lineage>
        <taxon>Bacteria</taxon>
        <taxon>Bacillati</taxon>
        <taxon>Bacillota</taxon>
        <taxon>Clostridia</taxon>
        <taxon>Lachnospirales</taxon>
        <taxon>Lachnospiraceae</taxon>
        <taxon>Blautia</taxon>
    </lineage>
</organism>